<keyword evidence="5" id="KW-0407">Ion channel</keyword>
<dbReference type="InterPro" id="IPR036734">
    <property type="entry name" value="Neur_chan_lig-bd_sf"/>
</dbReference>
<name>A0A8S3URW9_MYTED</name>
<protein>
    <recommendedName>
        <fullName evidence="6">Neurotransmitter-gated ion-channel ligand-binding domain-containing protein</fullName>
    </recommendedName>
</protein>
<keyword evidence="2 5" id="KW-0812">Transmembrane</keyword>
<keyword evidence="5" id="KW-0406">Ion transport</keyword>
<feature type="transmembrane region" description="Helical" evidence="5">
    <location>
        <begin position="192"/>
        <end position="214"/>
    </location>
</feature>
<feature type="transmembrane region" description="Helical" evidence="5">
    <location>
        <begin position="251"/>
        <end position="274"/>
    </location>
</feature>
<comment type="similarity">
    <text evidence="5">Belongs to the ligand-gated ion channel (TC 1.A.9) family.</text>
</comment>
<feature type="transmembrane region" description="Helical" evidence="5">
    <location>
        <begin position="221"/>
        <end position="239"/>
    </location>
</feature>
<evidence type="ECO:0000259" key="6">
    <source>
        <dbReference type="Pfam" id="PF02931"/>
    </source>
</evidence>
<dbReference type="AlphaFoldDB" id="A0A8S3URW9"/>
<evidence type="ECO:0000313" key="7">
    <source>
        <dbReference type="EMBL" id="CAG2246460.1"/>
    </source>
</evidence>
<dbReference type="PRINTS" id="PR00252">
    <property type="entry name" value="NRIONCHANNEL"/>
</dbReference>
<evidence type="ECO:0000256" key="1">
    <source>
        <dbReference type="ARBA" id="ARBA00004141"/>
    </source>
</evidence>
<dbReference type="InterPro" id="IPR006201">
    <property type="entry name" value="Neur_channel"/>
</dbReference>
<dbReference type="Proteomes" id="UP000683360">
    <property type="component" value="Unassembled WGS sequence"/>
</dbReference>
<dbReference type="InterPro" id="IPR036719">
    <property type="entry name" value="Neuro-gated_channel_TM_sf"/>
</dbReference>
<dbReference type="Gene3D" id="2.70.170.10">
    <property type="entry name" value="Neurotransmitter-gated ion-channel ligand-binding domain"/>
    <property type="match status" value="1"/>
</dbReference>
<evidence type="ECO:0000256" key="2">
    <source>
        <dbReference type="ARBA" id="ARBA00022692"/>
    </source>
</evidence>
<dbReference type="PANTHER" id="PTHR18945">
    <property type="entry name" value="NEUROTRANSMITTER GATED ION CHANNEL"/>
    <property type="match status" value="1"/>
</dbReference>
<reference evidence="7" key="1">
    <citation type="submission" date="2021-03" db="EMBL/GenBank/DDBJ databases">
        <authorList>
            <person name="Bekaert M."/>
        </authorList>
    </citation>
    <scope>NUCLEOTIDE SEQUENCE</scope>
</reference>
<keyword evidence="5" id="KW-0813">Transport</keyword>
<dbReference type="Gene3D" id="1.20.58.390">
    <property type="entry name" value="Neurotransmitter-gated ion-channel transmembrane domain"/>
    <property type="match status" value="1"/>
</dbReference>
<dbReference type="OrthoDB" id="6099057at2759"/>
<evidence type="ECO:0000256" key="4">
    <source>
        <dbReference type="ARBA" id="ARBA00023136"/>
    </source>
</evidence>
<dbReference type="SUPFAM" id="SSF90112">
    <property type="entry name" value="Neurotransmitter-gated ion-channel transmembrane pore"/>
    <property type="match status" value="1"/>
</dbReference>
<dbReference type="GO" id="GO:0005230">
    <property type="term" value="F:extracellular ligand-gated monoatomic ion channel activity"/>
    <property type="evidence" value="ECO:0007669"/>
    <property type="project" value="InterPro"/>
</dbReference>
<dbReference type="EMBL" id="CAJPWZ010002868">
    <property type="protein sequence ID" value="CAG2246460.1"/>
    <property type="molecule type" value="Genomic_DNA"/>
</dbReference>
<dbReference type="CDD" id="cd19051">
    <property type="entry name" value="LGIC_TM_cation"/>
    <property type="match status" value="1"/>
</dbReference>
<keyword evidence="3 5" id="KW-1133">Transmembrane helix</keyword>
<feature type="domain" description="Neurotransmitter-gated ion-channel ligand-binding" evidence="6">
    <location>
        <begin position="25"/>
        <end position="158"/>
    </location>
</feature>
<dbReference type="GO" id="GO:0016020">
    <property type="term" value="C:membrane"/>
    <property type="evidence" value="ECO:0007669"/>
    <property type="project" value="UniProtKB-SubCell"/>
</dbReference>
<evidence type="ECO:0000256" key="5">
    <source>
        <dbReference type="RuleBase" id="RU000687"/>
    </source>
</evidence>
<evidence type="ECO:0000256" key="3">
    <source>
        <dbReference type="ARBA" id="ARBA00022989"/>
    </source>
</evidence>
<keyword evidence="4 5" id="KW-0472">Membrane</keyword>
<dbReference type="InterPro" id="IPR038050">
    <property type="entry name" value="Neuro_actylchol_rec"/>
</dbReference>
<accession>A0A8S3URW9</accession>
<proteinExistence type="inferred from homology"/>
<gene>
    <name evidence="7" type="ORF">MEDL_58433</name>
</gene>
<comment type="caution">
    <text evidence="7">The sequence shown here is derived from an EMBL/GenBank/DDBJ whole genome shotgun (WGS) entry which is preliminary data.</text>
</comment>
<dbReference type="CDD" id="cd18989">
    <property type="entry name" value="LGIC_ECD_cation"/>
    <property type="match status" value="1"/>
</dbReference>
<dbReference type="GO" id="GO:0004888">
    <property type="term" value="F:transmembrane signaling receptor activity"/>
    <property type="evidence" value="ECO:0007669"/>
    <property type="project" value="InterPro"/>
</dbReference>
<sequence length="285" mass="32203">MTQNTLVTKLFDESSYNKLVQPDKLVNVNAGYNLISVNSLEWQDDRLKWNISAGGINYIYVPEDKVWHPDLIVLNLVNPLDKNLGAERPVKIESSGLLIWKQIAILSTFCSVNVLFFPFDRHICQLQLASLDLSVDDIQLEFSTEPVTTPLLQEGWQILTSTYSGLLTTSTSFDWNYMLTFNIEVQRYPGHYIMIIIFPTVLTALLSFVTFCLPLKSGVRIGYISTVVLALVFILTLFADTMPSSTRSPSILGKVTIIMVMCTCLYLMMSFSYLNQISKSLLNVI</sequence>
<dbReference type="Pfam" id="PF02931">
    <property type="entry name" value="Neur_chan_LBD"/>
    <property type="match status" value="1"/>
</dbReference>
<dbReference type="InterPro" id="IPR018000">
    <property type="entry name" value="Neurotransmitter_ion_chnl_CS"/>
</dbReference>
<organism evidence="7 8">
    <name type="scientific">Mytilus edulis</name>
    <name type="common">Blue mussel</name>
    <dbReference type="NCBI Taxonomy" id="6550"/>
    <lineage>
        <taxon>Eukaryota</taxon>
        <taxon>Metazoa</taxon>
        <taxon>Spiralia</taxon>
        <taxon>Lophotrochozoa</taxon>
        <taxon>Mollusca</taxon>
        <taxon>Bivalvia</taxon>
        <taxon>Autobranchia</taxon>
        <taxon>Pteriomorphia</taxon>
        <taxon>Mytilida</taxon>
        <taxon>Mytiloidea</taxon>
        <taxon>Mytilidae</taxon>
        <taxon>Mytilinae</taxon>
        <taxon>Mytilus</taxon>
    </lineage>
</organism>
<dbReference type="PROSITE" id="PS00236">
    <property type="entry name" value="NEUROTR_ION_CHANNEL"/>
    <property type="match status" value="1"/>
</dbReference>
<dbReference type="InterPro" id="IPR006202">
    <property type="entry name" value="Neur_chan_lig-bd"/>
</dbReference>
<keyword evidence="8" id="KW-1185">Reference proteome</keyword>
<dbReference type="SUPFAM" id="SSF63712">
    <property type="entry name" value="Nicotinic receptor ligand binding domain-like"/>
    <property type="match status" value="1"/>
</dbReference>
<comment type="subcellular location">
    <subcellularLocation>
        <location evidence="1">Membrane</location>
        <topology evidence="1">Multi-pass membrane protein</topology>
    </subcellularLocation>
</comment>
<evidence type="ECO:0000313" key="8">
    <source>
        <dbReference type="Proteomes" id="UP000683360"/>
    </source>
</evidence>
<comment type="caution">
    <text evidence="5">Lacks conserved residue(s) required for the propagation of feature annotation.</text>
</comment>